<reference evidence="1 2" key="1">
    <citation type="journal article" date="2024" name="bioRxiv">
        <title>A reference genome for Trichogramma kaykai: A tiny desert-dwelling parasitoid wasp with competing sex-ratio distorters.</title>
        <authorList>
            <person name="Culotta J."/>
            <person name="Lindsey A.R."/>
        </authorList>
    </citation>
    <scope>NUCLEOTIDE SEQUENCE [LARGE SCALE GENOMIC DNA]</scope>
    <source>
        <strain evidence="1 2">KSX58</strain>
    </source>
</reference>
<evidence type="ECO:0000313" key="1">
    <source>
        <dbReference type="EMBL" id="KAL3389908.1"/>
    </source>
</evidence>
<dbReference type="EMBL" id="JBJJXI010000122">
    <property type="protein sequence ID" value="KAL3389908.1"/>
    <property type="molecule type" value="Genomic_DNA"/>
</dbReference>
<sequence length="321" mass="37350">MKKDQLLQEKEVYPDDDEAIILSSSDEEKINWLTQNVDPWEDVEQFWYDTYVIRRNLYLKNPEHSVNSYFELFKSLKCQRGKEYLELDFSLLYRGVTVIDVNGWEKIRSVLITKLASTQLKNAVELSYINTLRSGDLSKEKQDFLVFYLLVHLLPTKRKGRKRKQKPGEEENSVIPKLSLPEKRQTFILHVQDEAAIDTELQDLKTRLEKRKQTFQPVVVAVGPFVMQITSYHIAVNDQHYESGNCLETIISCLKIYFSLGCKYPEDTETIWVFLQIILLNMESNYSTVDMQVLLGLLQSRAGIEPGPNRFIVHLSTDCAI</sequence>
<accession>A0ABD2WAK7</accession>
<keyword evidence="2" id="KW-1185">Reference proteome</keyword>
<evidence type="ECO:0000313" key="2">
    <source>
        <dbReference type="Proteomes" id="UP001627154"/>
    </source>
</evidence>
<comment type="caution">
    <text evidence="1">The sequence shown here is derived from an EMBL/GenBank/DDBJ whole genome shotgun (WGS) entry which is preliminary data.</text>
</comment>
<dbReference type="AlphaFoldDB" id="A0ABD2WAK7"/>
<name>A0ABD2WAK7_9HYME</name>
<organism evidence="1 2">
    <name type="scientific">Trichogramma kaykai</name>
    <dbReference type="NCBI Taxonomy" id="54128"/>
    <lineage>
        <taxon>Eukaryota</taxon>
        <taxon>Metazoa</taxon>
        <taxon>Ecdysozoa</taxon>
        <taxon>Arthropoda</taxon>
        <taxon>Hexapoda</taxon>
        <taxon>Insecta</taxon>
        <taxon>Pterygota</taxon>
        <taxon>Neoptera</taxon>
        <taxon>Endopterygota</taxon>
        <taxon>Hymenoptera</taxon>
        <taxon>Apocrita</taxon>
        <taxon>Proctotrupomorpha</taxon>
        <taxon>Chalcidoidea</taxon>
        <taxon>Trichogrammatidae</taxon>
        <taxon>Trichogramma</taxon>
    </lineage>
</organism>
<gene>
    <name evidence="1" type="ORF">TKK_015264</name>
</gene>
<proteinExistence type="predicted"/>
<protein>
    <submittedName>
        <fullName evidence="1">Uncharacterized protein</fullName>
    </submittedName>
</protein>
<dbReference type="Proteomes" id="UP001627154">
    <property type="component" value="Unassembled WGS sequence"/>
</dbReference>